<dbReference type="EMBL" id="BGZK01000032">
    <property type="protein sequence ID" value="GBP08667.1"/>
    <property type="molecule type" value="Genomic_DNA"/>
</dbReference>
<evidence type="ECO:0000313" key="3">
    <source>
        <dbReference type="Proteomes" id="UP000299102"/>
    </source>
</evidence>
<organism evidence="2 3">
    <name type="scientific">Eumeta variegata</name>
    <name type="common">Bagworm moth</name>
    <name type="synonym">Eumeta japonica</name>
    <dbReference type="NCBI Taxonomy" id="151549"/>
    <lineage>
        <taxon>Eukaryota</taxon>
        <taxon>Metazoa</taxon>
        <taxon>Ecdysozoa</taxon>
        <taxon>Arthropoda</taxon>
        <taxon>Hexapoda</taxon>
        <taxon>Insecta</taxon>
        <taxon>Pterygota</taxon>
        <taxon>Neoptera</taxon>
        <taxon>Endopterygota</taxon>
        <taxon>Lepidoptera</taxon>
        <taxon>Glossata</taxon>
        <taxon>Ditrysia</taxon>
        <taxon>Tineoidea</taxon>
        <taxon>Psychidae</taxon>
        <taxon>Oiketicinae</taxon>
        <taxon>Eumeta</taxon>
    </lineage>
</organism>
<keyword evidence="3" id="KW-1185">Reference proteome</keyword>
<feature type="compositionally biased region" description="Basic and acidic residues" evidence="1">
    <location>
        <begin position="1"/>
        <end position="23"/>
    </location>
</feature>
<evidence type="ECO:0000256" key="1">
    <source>
        <dbReference type="SAM" id="MobiDB-lite"/>
    </source>
</evidence>
<evidence type="ECO:0000313" key="2">
    <source>
        <dbReference type="EMBL" id="GBP08667.1"/>
    </source>
</evidence>
<dbReference type="Proteomes" id="UP000299102">
    <property type="component" value="Unassembled WGS sequence"/>
</dbReference>
<sequence length="98" mass="11232">MRTRKRVDSGSEEEHNGMRESHVHAARKSRRAEEGGWRTKRPLTAIRCNVLEERVHSWNLYNSTGEPRQKGSGGRDGYLPVDGIRVGELKTKHWPNLA</sequence>
<proteinExistence type="predicted"/>
<dbReference type="AlphaFoldDB" id="A0A4C1T5C7"/>
<reference evidence="2 3" key="1">
    <citation type="journal article" date="2019" name="Commun. Biol.">
        <title>The bagworm genome reveals a unique fibroin gene that provides high tensile strength.</title>
        <authorList>
            <person name="Kono N."/>
            <person name="Nakamura H."/>
            <person name="Ohtoshi R."/>
            <person name="Tomita M."/>
            <person name="Numata K."/>
            <person name="Arakawa K."/>
        </authorList>
    </citation>
    <scope>NUCLEOTIDE SEQUENCE [LARGE SCALE GENOMIC DNA]</scope>
</reference>
<accession>A0A4C1T5C7</accession>
<name>A0A4C1T5C7_EUMVA</name>
<comment type="caution">
    <text evidence="2">The sequence shown here is derived from an EMBL/GenBank/DDBJ whole genome shotgun (WGS) entry which is preliminary data.</text>
</comment>
<feature type="region of interest" description="Disordered" evidence="1">
    <location>
        <begin position="1"/>
        <end position="37"/>
    </location>
</feature>
<gene>
    <name evidence="2" type="ORF">EVAR_7266_1</name>
</gene>
<protein>
    <submittedName>
        <fullName evidence="2">Uncharacterized protein</fullName>
    </submittedName>
</protein>